<keyword evidence="1" id="KW-1133">Transmembrane helix</keyword>
<evidence type="ECO:0000313" key="4">
    <source>
        <dbReference type="Proteomes" id="UP000269998"/>
    </source>
</evidence>
<evidence type="ECO:0000256" key="1">
    <source>
        <dbReference type="SAM" id="Phobius"/>
    </source>
</evidence>
<dbReference type="KEGG" id="mbai:MB901379_04131"/>
<accession>A0A3S4CEK0</accession>
<sequence>MEAQSGQKRWTKRRRWIGLGAAGVVVVVALIATLAHPFGPHPHKAVARSDPGSHVAMPPIPPIRPLYGAIAVADNGAAGKTWGHRSRSQAERDAMRMCAHPSCQVLSVFTRCGAIAHDGERFHGGIGHSRQVAEHDARTRLGGGWIVTSACN</sequence>
<dbReference type="RefSeq" id="WP_197717833.1">
    <property type="nucleotide sequence ID" value="NZ_CBCSKE010000007.1"/>
</dbReference>
<keyword evidence="4" id="KW-1185">Reference proteome</keyword>
<evidence type="ECO:0000313" key="3">
    <source>
        <dbReference type="EMBL" id="VDM90529.1"/>
    </source>
</evidence>
<feature type="transmembrane region" description="Helical" evidence="1">
    <location>
        <begin position="16"/>
        <end position="38"/>
    </location>
</feature>
<keyword evidence="1" id="KW-0472">Membrane</keyword>
<dbReference type="EMBL" id="LR130759">
    <property type="protein sequence ID" value="VDM90529.1"/>
    <property type="molecule type" value="Genomic_DNA"/>
</dbReference>
<name>A0A3S4CEK0_9MYCO</name>
<reference evidence="4" key="1">
    <citation type="submission" date="2018-02" db="EMBL/GenBank/DDBJ databases">
        <authorList>
            <person name="Seth-Smith MB H."/>
            <person name="Seth-Smith H."/>
        </authorList>
    </citation>
    <scope>NUCLEOTIDE SEQUENCE [LARGE SCALE GENOMIC DNA]</scope>
</reference>
<keyword evidence="1" id="KW-0812">Transmembrane</keyword>
<proteinExistence type="predicted"/>
<feature type="domain" description="DUF4189" evidence="2">
    <location>
        <begin position="67"/>
        <end position="142"/>
    </location>
</feature>
<gene>
    <name evidence="3" type="ORF">MB901379_04131</name>
</gene>
<organism evidence="3 4">
    <name type="scientific">Mycobacterium basiliense</name>
    <dbReference type="NCBI Taxonomy" id="2094119"/>
    <lineage>
        <taxon>Bacteria</taxon>
        <taxon>Bacillati</taxon>
        <taxon>Actinomycetota</taxon>
        <taxon>Actinomycetes</taxon>
        <taxon>Mycobacteriales</taxon>
        <taxon>Mycobacteriaceae</taxon>
        <taxon>Mycobacterium</taxon>
    </lineage>
</organism>
<dbReference type="Proteomes" id="UP000269998">
    <property type="component" value="Chromosome"/>
</dbReference>
<protein>
    <recommendedName>
        <fullName evidence="2">DUF4189 domain-containing protein</fullName>
    </recommendedName>
</protein>
<dbReference type="Pfam" id="PF13827">
    <property type="entry name" value="DUF4189"/>
    <property type="match status" value="1"/>
</dbReference>
<dbReference type="InterPro" id="IPR025240">
    <property type="entry name" value="DUF4189"/>
</dbReference>
<evidence type="ECO:0000259" key="2">
    <source>
        <dbReference type="Pfam" id="PF13827"/>
    </source>
</evidence>
<dbReference type="AlphaFoldDB" id="A0A3S4CEK0"/>